<reference evidence="3 4" key="1">
    <citation type="journal article" date="2012" name="Stand. Genomic Sci.">
        <title>Complete genome sequence of Liberibacter crescens BT-1.</title>
        <authorList>
            <person name="Leonard M.T."/>
            <person name="Fagen J.R."/>
            <person name="Davis-Richardson A.G."/>
            <person name="Davis M.J."/>
            <person name="Triplett E.W."/>
        </authorList>
    </citation>
    <scope>NUCLEOTIDE SEQUENCE [LARGE SCALE GENOMIC DNA]</scope>
    <source>
        <strain evidence="3 4">BT-1</strain>
    </source>
</reference>
<keyword evidence="1" id="KW-0812">Transmembrane</keyword>
<evidence type="ECO:0000313" key="4">
    <source>
        <dbReference type="Proteomes" id="UP000010799"/>
    </source>
</evidence>
<dbReference type="Proteomes" id="UP000010799">
    <property type="component" value="Chromosome"/>
</dbReference>
<gene>
    <name evidence="3" type="ordered locus">B488_10760</name>
</gene>
<keyword evidence="1" id="KW-1133">Transmembrane helix</keyword>
<protein>
    <recommendedName>
        <fullName evidence="2">TadE-like domain-containing protein</fullName>
    </recommendedName>
</protein>
<dbReference type="AlphaFoldDB" id="L0EWQ6"/>
<dbReference type="eggNOG" id="COG4961">
    <property type="taxonomic scope" value="Bacteria"/>
</dbReference>
<dbReference type="InterPro" id="IPR012495">
    <property type="entry name" value="TadE-like_dom"/>
</dbReference>
<feature type="domain" description="TadE-like" evidence="2">
    <location>
        <begin position="18"/>
        <end position="60"/>
    </location>
</feature>
<organism evidence="3 4">
    <name type="scientific">Liberibacter crescens (strain BT-1)</name>
    <dbReference type="NCBI Taxonomy" id="1215343"/>
    <lineage>
        <taxon>Bacteria</taxon>
        <taxon>Pseudomonadati</taxon>
        <taxon>Pseudomonadota</taxon>
        <taxon>Alphaproteobacteria</taxon>
        <taxon>Hyphomicrobiales</taxon>
        <taxon>Rhizobiaceae</taxon>
        <taxon>Liberibacter</taxon>
    </lineage>
</organism>
<dbReference type="Pfam" id="PF07811">
    <property type="entry name" value="TadE"/>
    <property type="match status" value="1"/>
</dbReference>
<evidence type="ECO:0000259" key="2">
    <source>
        <dbReference type="Pfam" id="PF07811"/>
    </source>
</evidence>
<proteinExistence type="predicted"/>
<evidence type="ECO:0000313" key="3">
    <source>
        <dbReference type="EMBL" id="AGA65068.1"/>
    </source>
</evidence>
<dbReference type="KEGG" id="lcc:B488_10760"/>
<sequence>MIKNLFKKVMQSILSRDGAAALEFALLAFPYFLVVFAIFETSIALIGEQIIENATYEISRQIRTGDLRVSNTTEAQFRQKFCDQISILISCSSSEISNPYNLYINVQELSSMDNIKLTIPRKSSSPDSDIDTSGFGFKPGGPSTLNEMQVFYHWPITLDIMRKYMTTVKHSDKSEGDYLIMATMVFKNEPF</sequence>
<dbReference type="STRING" id="1215343.B488_10760"/>
<keyword evidence="1" id="KW-0472">Membrane</keyword>
<feature type="transmembrane region" description="Helical" evidence="1">
    <location>
        <begin position="20"/>
        <end position="39"/>
    </location>
</feature>
<accession>L0EWQ6</accession>
<evidence type="ECO:0000256" key="1">
    <source>
        <dbReference type="SAM" id="Phobius"/>
    </source>
</evidence>
<dbReference type="PATRIC" id="fig|1215343.11.peg.1107"/>
<dbReference type="EMBL" id="CP003789">
    <property type="protein sequence ID" value="AGA65068.1"/>
    <property type="molecule type" value="Genomic_DNA"/>
</dbReference>
<dbReference type="RefSeq" id="WP_015273493.1">
    <property type="nucleotide sequence ID" value="NC_019907.1"/>
</dbReference>
<keyword evidence="4" id="KW-1185">Reference proteome</keyword>
<dbReference type="HOGENOM" id="CLU_111553_0_0_5"/>
<name>L0EWQ6_LIBCB</name>